<dbReference type="GO" id="GO:0031838">
    <property type="term" value="C:haptoglobin-hemoglobin complex"/>
    <property type="evidence" value="ECO:0007669"/>
    <property type="project" value="TreeGrafter"/>
</dbReference>
<dbReference type="PANTHER" id="PTHR11442">
    <property type="entry name" value="HEMOGLOBIN FAMILY MEMBER"/>
    <property type="match status" value="1"/>
</dbReference>
<dbReference type="PRINTS" id="PR00612">
    <property type="entry name" value="ALPHAHAEM"/>
</dbReference>
<dbReference type="EMBL" id="VZRW01009000">
    <property type="protein sequence ID" value="NWX19957.1"/>
    <property type="molecule type" value="Genomic_DNA"/>
</dbReference>
<sequence length="143" mass="15844">MLTAEDKKMIQQVWDKMQGCQEEVGGETLIRMFTTYPPTKTYFPHFDLSPGSDQVRGHGKKVVAALGTAIKSLDNLSQALSELSNLHAYNLRVDPPCFALQLLGQCLQVVLATHFGKDYSPEVHAAFDKFLSAVAAVLAEKYR</sequence>
<dbReference type="PANTHER" id="PTHR11442:SF41">
    <property type="entry name" value="HEMOGLOBIN SUBUNIT ZETA"/>
    <property type="match status" value="1"/>
</dbReference>
<dbReference type="Proteomes" id="UP000559068">
    <property type="component" value="Unassembled WGS sequence"/>
</dbReference>
<dbReference type="GO" id="GO:0043177">
    <property type="term" value="F:organic acid binding"/>
    <property type="evidence" value="ECO:0007669"/>
    <property type="project" value="TreeGrafter"/>
</dbReference>
<dbReference type="SUPFAM" id="SSF46458">
    <property type="entry name" value="Globin-like"/>
    <property type="match status" value="1"/>
</dbReference>
<keyword evidence="7" id="KW-0408">Iron</keyword>
<keyword evidence="11" id="KW-1185">Reference proteome</keyword>
<evidence type="ECO:0000256" key="2">
    <source>
        <dbReference type="ARBA" id="ARBA00008705"/>
    </source>
</evidence>
<feature type="non-terminal residue" evidence="10">
    <location>
        <position position="143"/>
    </location>
</feature>
<feature type="non-terminal residue" evidence="10">
    <location>
        <position position="1"/>
    </location>
</feature>
<dbReference type="GO" id="GO:0072562">
    <property type="term" value="C:blood microparticle"/>
    <property type="evidence" value="ECO:0007669"/>
    <property type="project" value="TreeGrafter"/>
</dbReference>
<dbReference type="GO" id="GO:0019825">
    <property type="term" value="F:oxygen binding"/>
    <property type="evidence" value="ECO:0007669"/>
    <property type="project" value="InterPro"/>
</dbReference>
<dbReference type="GO" id="GO:0046872">
    <property type="term" value="F:metal ion binding"/>
    <property type="evidence" value="ECO:0007669"/>
    <property type="project" value="UniProtKB-KW"/>
</dbReference>
<dbReference type="GO" id="GO:0004601">
    <property type="term" value="F:peroxidase activity"/>
    <property type="evidence" value="ECO:0007669"/>
    <property type="project" value="TreeGrafter"/>
</dbReference>
<dbReference type="OrthoDB" id="8751793at2759"/>
<evidence type="ECO:0000256" key="5">
    <source>
        <dbReference type="ARBA" id="ARBA00022621"/>
    </source>
</evidence>
<evidence type="ECO:0000256" key="3">
    <source>
        <dbReference type="ARBA" id="ARBA00022448"/>
    </source>
</evidence>
<dbReference type="InterPro" id="IPR050056">
    <property type="entry name" value="Hemoglobin_oxygen_transport"/>
</dbReference>
<dbReference type="InterPro" id="IPR009050">
    <property type="entry name" value="Globin-like_sf"/>
</dbReference>
<dbReference type="FunFam" id="1.10.490.10:FF:000002">
    <property type="entry name" value="Hemoglobin subunit alpha"/>
    <property type="match status" value="1"/>
</dbReference>
<evidence type="ECO:0000313" key="11">
    <source>
        <dbReference type="Proteomes" id="UP000559068"/>
    </source>
</evidence>
<gene>
    <name evidence="10" type="primary">Hbad</name>
    <name evidence="10" type="ORF">AEGBEN_R08778</name>
</gene>
<dbReference type="InterPro" id="IPR012292">
    <property type="entry name" value="Globin/Proto"/>
</dbReference>
<evidence type="ECO:0000259" key="9">
    <source>
        <dbReference type="PROSITE" id="PS01033"/>
    </source>
</evidence>
<organism evidence="10 11">
    <name type="scientific">Aegotheles bennettii</name>
    <dbReference type="NCBI Taxonomy" id="48278"/>
    <lineage>
        <taxon>Eukaryota</taxon>
        <taxon>Metazoa</taxon>
        <taxon>Chordata</taxon>
        <taxon>Craniata</taxon>
        <taxon>Vertebrata</taxon>
        <taxon>Euteleostomi</taxon>
        <taxon>Archelosauria</taxon>
        <taxon>Archosauria</taxon>
        <taxon>Dinosauria</taxon>
        <taxon>Saurischia</taxon>
        <taxon>Theropoda</taxon>
        <taxon>Coelurosauria</taxon>
        <taxon>Aves</taxon>
        <taxon>Neognathae</taxon>
        <taxon>Neoaves</taxon>
        <taxon>Strisores</taxon>
        <taxon>Caprimulgiformes</taxon>
        <taxon>Aegothelidae</taxon>
        <taxon>Aegotheles</taxon>
    </lineage>
</organism>
<dbReference type="Pfam" id="PF00042">
    <property type="entry name" value="Globin"/>
    <property type="match status" value="1"/>
</dbReference>
<dbReference type="GO" id="GO:0031720">
    <property type="term" value="F:haptoglobin binding"/>
    <property type="evidence" value="ECO:0007669"/>
    <property type="project" value="TreeGrafter"/>
</dbReference>
<evidence type="ECO:0000256" key="6">
    <source>
        <dbReference type="ARBA" id="ARBA00022723"/>
    </source>
</evidence>
<dbReference type="GO" id="GO:0042744">
    <property type="term" value="P:hydrogen peroxide catabolic process"/>
    <property type="evidence" value="ECO:0007669"/>
    <property type="project" value="TreeGrafter"/>
</dbReference>
<dbReference type="GO" id="GO:0020037">
    <property type="term" value="F:heme binding"/>
    <property type="evidence" value="ECO:0007669"/>
    <property type="project" value="InterPro"/>
</dbReference>
<comment type="caution">
    <text evidence="10">The sequence shown here is derived from an EMBL/GenBank/DDBJ whole genome shotgun (WGS) entry which is preliminary data.</text>
</comment>
<name>A0A7K6UB63_9AVES</name>
<dbReference type="GO" id="GO:0005344">
    <property type="term" value="F:oxygen carrier activity"/>
    <property type="evidence" value="ECO:0007669"/>
    <property type="project" value="UniProtKB-KW"/>
</dbReference>
<evidence type="ECO:0000313" key="10">
    <source>
        <dbReference type="EMBL" id="NWX19957.1"/>
    </source>
</evidence>
<protein>
    <submittedName>
        <fullName evidence="10">HBAD protein</fullName>
    </submittedName>
</protein>
<dbReference type="InterPro" id="IPR002338">
    <property type="entry name" value="Hemoglobin_a-typ"/>
</dbReference>
<evidence type="ECO:0000256" key="8">
    <source>
        <dbReference type="RuleBase" id="RU000356"/>
    </source>
</evidence>
<keyword evidence="3 8" id="KW-0813">Transport</keyword>
<proteinExistence type="inferred from homology"/>
<dbReference type="GO" id="GO:0005833">
    <property type="term" value="C:hemoglobin complex"/>
    <property type="evidence" value="ECO:0007669"/>
    <property type="project" value="InterPro"/>
</dbReference>
<comment type="function">
    <text evidence="1">Involved in oxygen transport from the lung to the various peripheral tissues.</text>
</comment>
<evidence type="ECO:0000256" key="7">
    <source>
        <dbReference type="ARBA" id="ARBA00023004"/>
    </source>
</evidence>
<dbReference type="PROSITE" id="PS01033">
    <property type="entry name" value="GLOBIN"/>
    <property type="match status" value="1"/>
</dbReference>
<keyword evidence="4 8" id="KW-0349">Heme</keyword>
<keyword evidence="6" id="KW-0479">Metal-binding</keyword>
<accession>A0A7K6UB63</accession>
<evidence type="ECO:0000256" key="1">
    <source>
        <dbReference type="ARBA" id="ARBA00003705"/>
    </source>
</evidence>
<dbReference type="Gene3D" id="1.10.490.10">
    <property type="entry name" value="Globins"/>
    <property type="match status" value="1"/>
</dbReference>
<feature type="domain" description="Globin" evidence="9">
    <location>
        <begin position="1"/>
        <end position="143"/>
    </location>
</feature>
<reference evidence="10 11" key="1">
    <citation type="submission" date="2019-09" db="EMBL/GenBank/DDBJ databases">
        <title>Bird 10,000 Genomes (B10K) Project - Family phase.</title>
        <authorList>
            <person name="Zhang G."/>
        </authorList>
    </citation>
    <scope>NUCLEOTIDE SEQUENCE [LARGE SCALE GENOMIC DNA]</scope>
    <source>
        <strain evidence="10">B10K-DU-029-76</strain>
        <tissue evidence="10">Heart</tissue>
    </source>
</reference>
<dbReference type="InterPro" id="IPR000971">
    <property type="entry name" value="Globin"/>
</dbReference>
<comment type="similarity">
    <text evidence="2 8">Belongs to the globin family.</text>
</comment>
<dbReference type="AlphaFoldDB" id="A0A7K6UB63"/>
<keyword evidence="5 8" id="KW-0561">Oxygen transport</keyword>
<evidence type="ECO:0000256" key="4">
    <source>
        <dbReference type="ARBA" id="ARBA00022617"/>
    </source>
</evidence>
<dbReference type="CDD" id="cd08927">
    <property type="entry name" value="Hb-alpha-like"/>
    <property type="match status" value="1"/>
</dbReference>